<gene>
    <name evidence="1" type="ORF">LAL4801_00675</name>
</gene>
<dbReference type="AlphaFoldDB" id="A0A0M6XZP8"/>
<evidence type="ECO:0000313" key="1">
    <source>
        <dbReference type="EMBL" id="CTQ42250.1"/>
    </source>
</evidence>
<protein>
    <submittedName>
        <fullName evidence="1">Uncharacterized protein</fullName>
    </submittedName>
</protein>
<keyword evidence="2" id="KW-1185">Reference proteome</keyword>
<evidence type="ECO:0000313" key="2">
    <source>
        <dbReference type="Proteomes" id="UP000048926"/>
    </source>
</evidence>
<name>A0A0M6XZP8_9HYPH</name>
<proteinExistence type="predicted"/>
<accession>A0A0M6XZP8</accession>
<dbReference type="EMBL" id="CXST01000001">
    <property type="protein sequence ID" value="CTQ42250.1"/>
    <property type="molecule type" value="Genomic_DNA"/>
</dbReference>
<dbReference type="Proteomes" id="UP000048926">
    <property type="component" value="Unassembled WGS sequence"/>
</dbReference>
<reference evidence="2" key="1">
    <citation type="submission" date="2015-07" db="EMBL/GenBank/DDBJ databases">
        <authorList>
            <person name="Rodrigo-Torres Lidia"/>
            <person name="Arahal R.David."/>
        </authorList>
    </citation>
    <scope>NUCLEOTIDE SEQUENCE [LARGE SCALE GENOMIC DNA]</scope>
    <source>
        <strain evidence="2">CECT 4801</strain>
    </source>
</reference>
<dbReference type="RefSeq" id="WP_055654225.1">
    <property type="nucleotide sequence ID" value="NZ_CXST01000001.1"/>
</dbReference>
<organism evidence="1 2">
    <name type="scientific">Roseibium aggregatum</name>
    <dbReference type="NCBI Taxonomy" id="187304"/>
    <lineage>
        <taxon>Bacteria</taxon>
        <taxon>Pseudomonadati</taxon>
        <taxon>Pseudomonadota</taxon>
        <taxon>Alphaproteobacteria</taxon>
        <taxon>Hyphomicrobiales</taxon>
        <taxon>Stappiaceae</taxon>
        <taxon>Roseibium</taxon>
    </lineage>
</organism>
<sequence>MKRLFVLGTVLAIAVCNAEAKSIPQDARPLSDAEQIELMSGKKIKGTFYNKSRKKAGHLPPNGVLTA</sequence>